<sequence length="46" mass="5453">MNIIVFVKGNLDILYAEIPRSYGEFLVRELLITPKKDQIRFQEIKT</sequence>
<gene>
    <name evidence="1" type="ORF">WCV65_08830</name>
</gene>
<keyword evidence="2" id="KW-1185">Reference proteome</keyword>
<dbReference type="Proteomes" id="UP001377337">
    <property type="component" value="Chromosome"/>
</dbReference>
<evidence type="ECO:0000313" key="2">
    <source>
        <dbReference type="Proteomes" id="UP001377337"/>
    </source>
</evidence>
<proteinExistence type="predicted"/>
<evidence type="ECO:0000313" key="1">
    <source>
        <dbReference type="EMBL" id="WXB98562.1"/>
    </source>
</evidence>
<name>A0ABZ2NL64_9BACI</name>
<reference evidence="1 2" key="1">
    <citation type="submission" date="2024-02" db="EMBL/GenBank/DDBJ databases">
        <title>Seven novel Bacillus-like species.</title>
        <authorList>
            <person name="Liu G."/>
        </authorList>
    </citation>
    <scope>NUCLEOTIDE SEQUENCE [LARGE SCALE GENOMIC DNA]</scope>
    <source>
        <strain evidence="1 2">FJAT-52054</strain>
    </source>
</reference>
<organism evidence="1 2">
    <name type="scientific">Metabacillus sediminis</name>
    <dbReference type="NCBI Taxonomy" id="3117746"/>
    <lineage>
        <taxon>Bacteria</taxon>
        <taxon>Bacillati</taxon>
        <taxon>Bacillota</taxon>
        <taxon>Bacilli</taxon>
        <taxon>Bacillales</taxon>
        <taxon>Bacillaceae</taxon>
        <taxon>Metabacillus</taxon>
    </lineage>
</organism>
<accession>A0ABZ2NL64</accession>
<dbReference type="EMBL" id="CP147407">
    <property type="protein sequence ID" value="WXB98562.1"/>
    <property type="molecule type" value="Genomic_DNA"/>
</dbReference>
<dbReference type="RefSeq" id="WP_338781672.1">
    <property type="nucleotide sequence ID" value="NZ_CP147407.1"/>
</dbReference>
<protein>
    <submittedName>
        <fullName evidence="1">Uncharacterized protein</fullName>
    </submittedName>
</protein>